<evidence type="ECO:0000313" key="2">
    <source>
        <dbReference type="EMBL" id="KAK1136214.1"/>
    </source>
</evidence>
<name>A0AA40GEE2_9HYME</name>
<dbReference type="AlphaFoldDB" id="A0AA40GEE2"/>
<keyword evidence="3" id="KW-1185">Reference proteome</keyword>
<protein>
    <submittedName>
        <fullName evidence="2">Uncharacterized protein</fullName>
    </submittedName>
</protein>
<comment type="caution">
    <text evidence="2">The sequence shown here is derived from an EMBL/GenBank/DDBJ whole genome shotgun (WGS) entry which is preliminary data.</text>
</comment>
<proteinExistence type="predicted"/>
<reference evidence="2" key="1">
    <citation type="submission" date="2021-10" db="EMBL/GenBank/DDBJ databases">
        <title>Melipona bicolor Genome sequencing and assembly.</title>
        <authorList>
            <person name="Araujo N.S."/>
            <person name="Arias M.C."/>
        </authorList>
    </citation>
    <scope>NUCLEOTIDE SEQUENCE</scope>
    <source>
        <strain evidence="2">USP_2M_L1-L4_2017</strain>
        <tissue evidence="2">Whole body</tissue>
    </source>
</reference>
<feature type="compositionally biased region" description="Basic and acidic residues" evidence="1">
    <location>
        <begin position="134"/>
        <end position="150"/>
    </location>
</feature>
<sequence>MHESKGGGAHACVGTWLGMREEKRAARTYGSAEPARGRSFFHRSANSVSVGGKRGGLGSAVALENEGATLERQREQGVYRCKTKSDITGGRDAKHLEKGCAGGAMGRCTVGTKKSEASRSNAARGSMPIGSRRWGGEQKKMVEEARRNERILGMARVAGERRGKERKGVERSGKVRQGETRRGEARRDETRRGESEIARKSKGRVQKEGG</sequence>
<feature type="region of interest" description="Disordered" evidence="1">
    <location>
        <begin position="84"/>
        <end position="210"/>
    </location>
</feature>
<organism evidence="2 3">
    <name type="scientific">Melipona bicolor</name>
    <dbReference type="NCBI Taxonomy" id="60889"/>
    <lineage>
        <taxon>Eukaryota</taxon>
        <taxon>Metazoa</taxon>
        <taxon>Ecdysozoa</taxon>
        <taxon>Arthropoda</taxon>
        <taxon>Hexapoda</taxon>
        <taxon>Insecta</taxon>
        <taxon>Pterygota</taxon>
        <taxon>Neoptera</taxon>
        <taxon>Endopterygota</taxon>
        <taxon>Hymenoptera</taxon>
        <taxon>Apocrita</taxon>
        <taxon>Aculeata</taxon>
        <taxon>Apoidea</taxon>
        <taxon>Anthophila</taxon>
        <taxon>Apidae</taxon>
        <taxon>Melipona</taxon>
    </lineage>
</organism>
<dbReference type="EMBL" id="JAHYIQ010000001">
    <property type="protein sequence ID" value="KAK1136214.1"/>
    <property type="molecule type" value="Genomic_DNA"/>
</dbReference>
<accession>A0AA40GEE2</accession>
<evidence type="ECO:0000256" key="1">
    <source>
        <dbReference type="SAM" id="MobiDB-lite"/>
    </source>
</evidence>
<dbReference type="Proteomes" id="UP001177670">
    <property type="component" value="Unassembled WGS sequence"/>
</dbReference>
<gene>
    <name evidence="2" type="ORF">K0M31_000779</name>
</gene>
<feature type="compositionally biased region" description="Basic and acidic residues" evidence="1">
    <location>
        <begin position="158"/>
        <end position="210"/>
    </location>
</feature>
<evidence type="ECO:0000313" key="3">
    <source>
        <dbReference type="Proteomes" id="UP001177670"/>
    </source>
</evidence>
<feature type="compositionally biased region" description="Basic and acidic residues" evidence="1">
    <location>
        <begin position="84"/>
        <end position="98"/>
    </location>
</feature>